<dbReference type="Proteomes" id="UP001062846">
    <property type="component" value="Chromosome 8"/>
</dbReference>
<dbReference type="EMBL" id="CM046395">
    <property type="protein sequence ID" value="KAI8544819.1"/>
    <property type="molecule type" value="Genomic_DNA"/>
</dbReference>
<comment type="caution">
    <text evidence="1">The sequence shown here is derived from an EMBL/GenBank/DDBJ whole genome shotgun (WGS) entry which is preliminary data.</text>
</comment>
<keyword evidence="2" id="KW-1185">Reference proteome</keyword>
<accession>A0ACC0MW04</accession>
<protein>
    <submittedName>
        <fullName evidence="1">Uncharacterized protein</fullName>
    </submittedName>
</protein>
<reference evidence="1" key="1">
    <citation type="submission" date="2022-02" db="EMBL/GenBank/DDBJ databases">
        <title>Plant Genome Project.</title>
        <authorList>
            <person name="Zhang R.-G."/>
        </authorList>
    </citation>
    <scope>NUCLEOTIDE SEQUENCE</scope>
    <source>
        <strain evidence="1">AT1</strain>
    </source>
</reference>
<sequence length="124" mass="13831">MQLKCVCKTWRALPTNPSFIASHLEKDTPTTVSWLGMMAFTPSSIKCSRYDFQLVNLTFGFHRKADLVLGPCDGIFCLVWSIGKDGIYGSTKEVPTIALWNPATRAFCILPMSIFDLPPYGQAH</sequence>
<proteinExistence type="predicted"/>
<evidence type="ECO:0000313" key="2">
    <source>
        <dbReference type="Proteomes" id="UP001062846"/>
    </source>
</evidence>
<organism evidence="1 2">
    <name type="scientific">Rhododendron molle</name>
    <name type="common">Chinese azalea</name>
    <name type="synonym">Azalea mollis</name>
    <dbReference type="NCBI Taxonomy" id="49168"/>
    <lineage>
        <taxon>Eukaryota</taxon>
        <taxon>Viridiplantae</taxon>
        <taxon>Streptophyta</taxon>
        <taxon>Embryophyta</taxon>
        <taxon>Tracheophyta</taxon>
        <taxon>Spermatophyta</taxon>
        <taxon>Magnoliopsida</taxon>
        <taxon>eudicotyledons</taxon>
        <taxon>Gunneridae</taxon>
        <taxon>Pentapetalae</taxon>
        <taxon>asterids</taxon>
        <taxon>Ericales</taxon>
        <taxon>Ericaceae</taxon>
        <taxon>Ericoideae</taxon>
        <taxon>Rhodoreae</taxon>
        <taxon>Rhododendron</taxon>
    </lineage>
</organism>
<name>A0ACC0MW04_RHOML</name>
<evidence type="ECO:0000313" key="1">
    <source>
        <dbReference type="EMBL" id="KAI8544819.1"/>
    </source>
</evidence>
<gene>
    <name evidence="1" type="ORF">RHMOL_Rhmol08G0324300</name>
</gene>